<dbReference type="Proteomes" id="UP000299102">
    <property type="component" value="Unassembled WGS sequence"/>
</dbReference>
<comment type="caution">
    <text evidence="1">The sequence shown here is derived from an EMBL/GenBank/DDBJ whole genome shotgun (WGS) entry which is preliminary data.</text>
</comment>
<keyword evidence="2" id="KW-1185">Reference proteome</keyword>
<sequence length="157" mass="18371">MAQNWHAGEKTEGSGVINLRITSPGNSERQSFVLVLYLDNYCRQEWYKLLQARKSKRHQAFDVEDDPRSGRPVTDKVYVIFEKVELDRRISSYDVDGELRIDQETVLTLQNSWIYKKARYLSPTRALMNCVLICDSLLKRNETDPFLKRLIIGDKNE</sequence>
<protein>
    <submittedName>
        <fullName evidence="1">Uncharacterized protein</fullName>
    </submittedName>
</protein>
<dbReference type="EMBL" id="BGZK01001986">
    <property type="protein sequence ID" value="GBP89257.1"/>
    <property type="molecule type" value="Genomic_DNA"/>
</dbReference>
<reference evidence="1 2" key="1">
    <citation type="journal article" date="2019" name="Commun. Biol.">
        <title>The bagworm genome reveals a unique fibroin gene that provides high tensile strength.</title>
        <authorList>
            <person name="Kono N."/>
            <person name="Nakamura H."/>
            <person name="Ohtoshi R."/>
            <person name="Tomita M."/>
            <person name="Numata K."/>
            <person name="Arakawa K."/>
        </authorList>
    </citation>
    <scope>NUCLEOTIDE SEQUENCE [LARGE SCALE GENOMIC DNA]</scope>
</reference>
<dbReference type="OrthoDB" id="616263at2759"/>
<evidence type="ECO:0000313" key="1">
    <source>
        <dbReference type="EMBL" id="GBP89257.1"/>
    </source>
</evidence>
<dbReference type="AlphaFoldDB" id="A0A4C1ZRF0"/>
<organism evidence="1 2">
    <name type="scientific">Eumeta variegata</name>
    <name type="common">Bagworm moth</name>
    <name type="synonym">Eumeta japonica</name>
    <dbReference type="NCBI Taxonomy" id="151549"/>
    <lineage>
        <taxon>Eukaryota</taxon>
        <taxon>Metazoa</taxon>
        <taxon>Ecdysozoa</taxon>
        <taxon>Arthropoda</taxon>
        <taxon>Hexapoda</taxon>
        <taxon>Insecta</taxon>
        <taxon>Pterygota</taxon>
        <taxon>Neoptera</taxon>
        <taxon>Endopterygota</taxon>
        <taxon>Lepidoptera</taxon>
        <taxon>Glossata</taxon>
        <taxon>Ditrysia</taxon>
        <taxon>Tineoidea</taxon>
        <taxon>Psychidae</taxon>
        <taxon>Oiketicinae</taxon>
        <taxon>Eumeta</taxon>
    </lineage>
</organism>
<accession>A0A4C1ZRF0</accession>
<name>A0A4C1ZRF0_EUMVA</name>
<evidence type="ECO:0000313" key="2">
    <source>
        <dbReference type="Proteomes" id="UP000299102"/>
    </source>
</evidence>
<proteinExistence type="predicted"/>
<gene>
    <name evidence="1" type="ORF">EVAR_102263_1</name>
</gene>